<evidence type="ECO:0000313" key="4">
    <source>
        <dbReference type="Proteomes" id="UP000734271"/>
    </source>
</evidence>
<dbReference type="InterPro" id="IPR043964">
    <property type="entry name" value="P-loop_TraG"/>
</dbReference>
<feature type="domain" description="TraG P-loop" evidence="2">
    <location>
        <begin position="744"/>
        <end position="1046"/>
    </location>
</feature>
<dbReference type="Proteomes" id="UP000734271">
    <property type="component" value="Unassembled WGS sequence"/>
</dbReference>
<keyword evidence="3" id="KW-0067">ATP-binding</keyword>
<dbReference type="SUPFAM" id="SSF52540">
    <property type="entry name" value="P-loop containing nucleoside triphosphate hydrolases"/>
    <property type="match status" value="1"/>
</dbReference>
<reference evidence="3 4" key="1">
    <citation type="submission" date="2021-08" db="EMBL/GenBank/DDBJ databases">
        <title>FDA dAtabase for Regulatory Grade micrObial Sequences (FDA-ARGOS): Supporting development and validation of Infectious Disease Dx tests.</title>
        <authorList>
            <person name="Sproer C."/>
            <person name="Gronow S."/>
            <person name="Severitt S."/>
            <person name="Schroder I."/>
            <person name="Tallon L."/>
            <person name="Sadzewicz L."/>
            <person name="Zhao X."/>
            <person name="Boylan J."/>
            <person name="Ott S."/>
            <person name="Bowen H."/>
            <person name="Vavikolanu K."/>
            <person name="Hazen T."/>
            <person name="Aluvathingal J."/>
            <person name="Nadendla S."/>
            <person name="Lowell S."/>
            <person name="Myers T."/>
            <person name="Yan Y."/>
            <person name="Sichtig H."/>
        </authorList>
    </citation>
    <scope>NUCLEOTIDE SEQUENCE [LARGE SCALE GENOMIC DNA]</scope>
    <source>
        <strain evidence="3 4">FDAARGOS_1460</strain>
    </source>
</reference>
<evidence type="ECO:0000313" key="3">
    <source>
        <dbReference type="EMBL" id="MBZ2387323.1"/>
    </source>
</evidence>
<dbReference type="Gene3D" id="3.40.50.300">
    <property type="entry name" value="P-loop containing nucleotide triphosphate hydrolases"/>
    <property type="match status" value="1"/>
</dbReference>
<comment type="caution">
    <text evidence="3">The sequence shown here is derived from an EMBL/GenBank/DDBJ whole genome shotgun (WGS) entry which is preliminary data.</text>
</comment>
<proteinExistence type="predicted"/>
<dbReference type="Pfam" id="PF19044">
    <property type="entry name" value="P-loop_TraG"/>
    <property type="match status" value="1"/>
</dbReference>
<feature type="coiled-coil region" evidence="1">
    <location>
        <begin position="205"/>
        <end position="232"/>
    </location>
</feature>
<accession>A0ABS7T0K8</accession>
<keyword evidence="4" id="KW-1185">Reference proteome</keyword>
<protein>
    <submittedName>
        <fullName evidence="3">ATP-binding protein</fullName>
    </submittedName>
</protein>
<dbReference type="EMBL" id="JAIPME010000002">
    <property type="protein sequence ID" value="MBZ2387323.1"/>
    <property type="molecule type" value="Genomic_DNA"/>
</dbReference>
<keyword evidence="1" id="KW-0175">Coiled coil</keyword>
<keyword evidence="3" id="KW-0547">Nucleotide-binding</keyword>
<dbReference type="CDD" id="cd01127">
    <property type="entry name" value="TrwB_TraG_TraD_VirD4"/>
    <property type="match status" value="1"/>
</dbReference>
<sequence>MSKKSIFLTSKSSRKNLKPFILIDNGISVDKKVIKFFDINEIKNDKLIDLIKSSEKASLTFSTNKIDGKYFNQNIFRIEGDCDLDLLPYEDADIMAFISSIYNNEDRLNQLYDNKMTNVYDEIDVIAPDKMIENDSYIEIDDHYIRAYTIINPIINLDDIKQFMDSNIKKTYTIFFEKVKTDDLKANLKKYYSMEINKLEKYGARSEILNQIEQIENKRDKFLKELDKNKGAIYTKSAILTIKSDSITGLEKDEDIVRKYLLNEGSIIRPLYTNNLLALNSQALGVSYINNKAVFSFDNDIDFNLRKFLSMSEFKKSFYKTNNRLSTQDTLFLDDFIKDGILHLGNGKYSKSFRIKSINFETLDEEDQEKIILRYQEFLNSFTKEVEVYVTINNKKIYIDEFTKEILLKDKNDNKDYMRKEYNDMLLDKISKGINSIQRERYVTLSLEADSYKEAIEKFNIYTDLMKRSIKTIGSGDKNNSDLEVLSEEDRIEVLFNLLNPEKGKYLKYYNIEKMRKEGLTISDIIAPDFMNITSNYIKINDYYVSFYFISELPNLLNPSFFAGINEEFNEQILTTVIYNPYEQKEAVKLISSQYLNYNAELESLNKRSKLNNSLFIIPPKLEVALEETKALLDDVTERDQKLFKTNVVVGVYGKTKVEMDKNASLLKDYCDRKMVSLTIAKNMQEYALNSCLPIGQDMLPMKRSLTSEAGAVYMPFKTQNILDPSGMYYGVNPANKDLILVNRKKFKNGNGFILGKPGGGKSFAAKNEILNTILTTDDDVIIVDPENEYRDLCLSLDGEYIPIEQSSPYHMNLFDIEENDKEDGGLEGSIKEKVSFITGCVGLMMERVLTIEESAILDDCITQIYKSWFKYVSEQERNKQEVNYEYFPTLTTLRDKLGSLQGREKNEAYSLITALRMYTTGSLNMFDQQSNINPRNRLAVFSIRGLNNEGVLKKLAMNIIMDQLWQRLLRNGKNGRPTWIYIDEIYLLFDNVNSMNFLRNLWKRARKYNGFPTGITQNVDDLLAIHDARTMLSNADFVMMLTQSSIDKSGLATLYNLGETLQTYITDSEPGHGLIHTEFGTIPFENKFPKNTHMYEVMTTNPAEKAEIQRRKQNEIERANKIKEASK</sequence>
<dbReference type="GO" id="GO:0005524">
    <property type="term" value="F:ATP binding"/>
    <property type="evidence" value="ECO:0007669"/>
    <property type="project" value="UniProtKB-KW"/>
</dbReference>
<evidence type="ECO:0000259" key="2">
    <source>
        <dbReference type="Pfam" id="PF19044"/>
    </source>
</evidence>
<dbReference type="PANTHER" id="PTHR30121">
    <property type="entry name" value="UNCHARACTERIZED PROTEIN YJGR-RELATED"/>
    <property type="match status" value="1"/>
</dbReference>
<dbReference type="PANTHER" id="PTHR30121:SF6">
    <property type="entry name" value="SLR6007 PROTEIN"/>
    <property type="match status" value="1"/>
</dbReference>
<name>A0ABS7T0K8_9FIRM</name>
<dbReference type="InterPro" id="IPR051162">
    <property type="entry name" value="T4SS_component"/>
</dbReference>
<organism evidence="3 4">
    <name type="scientific">Anaerococcus murdochii</name>
    <dbReference type="NCBI Taxonomy" id="411577"/>
    <lineage>
        <taxon>Bacteria</taxon>
        <taxon>Bacillati</taxon>
        <taxon>Bacillota</taxon>
        <taxon>Tissierellia</taxon>
        <taxon>Tissierellales</taxon>
        <taxon>Peptoniphilaceae</taxon>
        <taxon>Anaerococcus</taxon>
    </lineage>
</organism>
<gene>
    <name evidence="3" type="ORF">K8P03_08515</name>
</gene>
<evidence type="ECO:0000256" key="1">
    <source>
        <dbReference type="SAM" id="Coils"/>
    </source>
</evidence>
<dbReference type="InterPro" id="IPR027417">
    <property type="entry name" value="P-loop_NTPase"/>
</dbReference>
<dbReference type="RefSeq" id="WP_223420268.1">
    <property type="nucleotide sequence ID" value="NZ_JAIPME010000002.1"/>
</dbReference>
<dbReference type="Gene3D" id="1.10.8.730">
    <property type="match status" value="1"/>
</dbReference>
<dbReference type="NCBIfam" id="NF045971">
    <property type="entry name" value="conju_CD1110"/>
    <property type="match status" value="1"/>
</dbReference>